<reference evidence="11 12" key="1">
    <citation type="submission" date="2024-11" db="EMBL/GenBank/DDBJ databases">
        <title>A near-complete genome assembly of Cinchona calisaya.</title>
        <authorList>
            <person name="Lian D.C."/>
            <person name="Zhao X.W."/>
            <person name="Wei L."/>
        </authorList>
    </citation>
    <scope>NUCLEOTIDE SEQUENCE [LARGE SCALE GENOMIC DNA]</scope>
    <source>
        <tissue evidence="11">Nenye</tissue>
    </source>
</reference>
<dbReference type="PANTHER" id="PTHR11946">
    <property type="entry name" value="VALYL-TRNA SYNTHETASES"/>
    <property type="match status" value="1"/>
</dbReference>
<keyword evidence="3" id="KW-0436">Ligase</keyword>
<evidence type="ECO:0000256" key="8">
    <source>
        <dbReference type="ARBA" id="ARBA00029936"/>
    </source>
</evidence>
<evidence type="ECO:0000313" key="12">
    <source>
        <dbReference type="Proteomes" id="UP001630127"/>
    </source>
</evidence>
<gene>
    <name evidence="11" type="ORF">ACH5RR_006014</name>
</gene>
<keyword evidence="4" id="KW-0547">Nucleotide-binding</keyword>
<keyword evidence="7" id="KW-0030">Aminoacyl-tRNA synthetase</keyword>
<dbReference type="EMBL" id="JBJUIK010000003">
    <property type="protein sequence ID" value="KAL3532493.1"/>
    <property type="molecule type" value="Genomic_DNA"/>
</dbReference>
<sequence length="506" mass="57336">MVNYEKKSKSYFWVDNEKWPAAFVLCRSNDVADIHPIIDLYTCVFVIVGGLCLKIVLGRLRCLLIFCFDLVFLEVKVLSNNDAARVVCVISFVKEAVRVYLKFRGTINAETEEKCGVSKVESSDVDDFGQDSRHKRHSSGPATINLCLKADGGWKYRLRVTCNGGKRESIGDMMDIVCIASCLLRFLSFTNQDVLPVADLVLNHTQHEMALDFALLPDRVKVHESVMLDPLKIDVLPVADLVLNHTRHEMALDFALLPDRVMYATISGKERILSAAAEAALLFAFLQFYSIFKAVPWLSNPQIVQKRGRKRTLQERVWKIMQRIMFIQKQLSRQMAKAYNRSAVENSWYAWWEKSNFFVAHASRSKPPFAIVQPQPNVIGALHIGHALVAVLPLRNGLLQDTIIHWHRMSGFNALWVAGMNHAEIATQVVVEKKLKRETNKTRHAFTQQEFLDEFILLSLSTLKVENVEVLSENDAAPVGCAVSVVNEAVSIYLKFEGLLMLKLNM</sequence>
<comment type="similarity">
    <text evidence="1">Belongs to the class-I aminoacyl-tRNA synthetase family.</text>
</comment>
<keyword evidence="9" id="KW-1133">Transmembrane helix</keyword>
<evidence type="ECO:0000256" key="2">
    <source>
        <dbReference type="ARBA" id="ARBA00013169"/>
    </source>
</evidence>
<accession>A0ABD3AMS1</accession>
<dbReference type="SUPFAM" id="SSF52374">
    <property type="entry name" value="Nucleotidylyl transferase"/>
    <property type="match status" value="1"/>
</dbReference>
<evidence type="ECO:0000256" key="1">
    <source>
        <dbReference type="ARBA" id="ARBA00005594"/>
    </source>
</evidence>
<evidence type="ECO:0000256" key="3">
    <source>
        <dbReference type="ARBA" id="ARBA00022598"/>
    </source>
</evidence>
<evidence type="ECO:0000256" key="6">
    <source>
        <dbReference type="ARBA" id="ARBA00022917"/>
    </source>
</evidence>
<comment type="caution">
    <text evidence="11">The sequence shown here is derived from an EMBL/GenBank/DDBJ whole genome shotgun (WGS) entry which is preliminary data.</text>
</comment>
<evidence type="ECO:0000256" key="4">
    <source>
        <dbReference type="ARBA" id="ARBA00022741"/>
    </source>
</evidence>
<name>A0ABD3AMS1_9GENT</name>
<dbReference type="InterPro" id="IPR014729">
    <property type="entry name" value="Rossmann-like_a/b/a_fold"/>
</dbReference>
<evidence type="ECO:0000313" key="11">
    <source>
        <dbReference type="EMBL" id="KAL3532493.1"/>
    </source>
</evidence>
<keyword evidence="6" id="KW-0648">Protein biosynthesis</keyword>
<keyword evidence="9" id="KW-0472">Membrane</keyword>
<protein>
    <recommendedName>
        <fullName evidence="2">valine--tRNA ligase</fullName>
        <ecNumber evidence="2">6.1.1.9</ecNumber>
    </recommendedName>
    <alternativeName>
        <fullName evidence="8">Valyl-tRNA synthetase</fullName>
    </alternativeName>
</protein>
<dbReference type="PANTHER" id="PTHR11946:SF109">
    <property type="entry name" value="VALINE--TRNA LIGASE"/>
    <property type="match status" value="1"/>
</dbReference>
<evidence type="ECO:0000256" key="5">
    <source>
        <dbReference type="ARBA" id="ARBA00022840"/>
    </source>
</evidence>
<keyword evidence="12" id="KW-1185">Reference proteome</keyword>
<dbReference type="AlphaFoldDB" id="A0ABD3AMS1"/>
<dbReference type="Proteomes" id="UP001630127">
    <property type="component" value="Unassembled WGS sequence"/>
</dbReference>
<dbReference type="InterPro" id="IPR002300">
    <property type="entry name" value="aa-tRNA-synth_Ia"/>
</dbReference>
<evidence type="ECO:0000256" key="7">
    <source>
        <dbReference type="ARBA" id="ARBA00023146"/>
    </source>
</evidence>
<proteinExistence type="inferred from homology"/>
<feature type="transmembrane region" description="Helical" evidence="9">
    <location>
        <begin position="37"/>
        <end position="57"/>
    </location>
</feature>
<dbReference type="EC" id="6.1.1.9" evidence="2"/>
<evidence type="ECO:0000256" key="9">
    <source>
        <dbReference type="SAM" id="Phobius"/>
    </source>
</evidence>
<keyword evidence="9" id="KW-0812">Transmembrane</keyword>
<organism evidence="11 12">
    <name type="scientific">Cinchona calisaya</name>
    <dbReference type="NCBI Taxonomy" id="153742"/>
    <lineage>
        <taxon>Eukaryota</taxon>
        <taxon>Viridiplantae</taxon>
        <taxon>Streptophyta</taxon>
        <taxon>Embryophyta</taxon>
        <taxon>Tracheophyta</taxon>
        <taxon>Spermatophyta</taxon>
        <taxon>Magnoliopsida</taxon>
        <taxon>eudicotyledons</taxon>
        <taxon>Gunneridae</taxon>
        <taxon>Pentapetalae</taxon>
        <taxon>asterids</taxon>
        <taxon>lamiids</taxon>
        <taxon>Gentianales</taxon>
        <taxon>Rubiaceae</taxon>
        <taxon>Cinchonoideae</taxon>
        <taxon>Cinchoneae</taxon>
        <taxon>Cinchona</taxon>
    </lineage>
</organism>
<dbReference type="InterPro" id="IPR002303">
    <property type="entry name" value="Valyl-tRNA_ligase"/>
</dbReference>
<feature type="domain" description="Aminoacyl-tRNA synthetase class Ia" evidence="10">
    <location>
        <begin position="348"/>
        <end position="454"/>
    </location>
</feature>
<dbReference type="Pfam" id="PF00133">
    <property type="entry name" value="tRNA-synt_1"/>
    <property type="match status" value="1"/>
</dbReference>
<dbReference type="Gene3D" id="3.40.50.620">
    <property type="entry name" value="HUPs"/>
    <property type="match status" value="1"/>
</dbReference>
<dbReference type="GO" id="GO:0004832">
    <property type="term" value="F:valine-tRNA ligase activity"/>
    <property type="evidence" value="ECO:0007669"/>
    <property type="project" value="UniProtKB-EC"/>
</dbReference>
<keyword evidence="5" id="KW-0067">ATP-binding</keyword>
<dbReference type="GO" id="GO:0005524">
    <property type="term" value="F:ATP binding"/>
    <property type="evidence" value="ECO:0007669"/>
    <property type="project" value="UniProtKB-KW"/>
</dbReference>
<evidence type="ECO:0000259" key="10">
    <source>
        <dbReference type="Pfam" id="PF00133"/>
    </source>
</evidence>
<dbReference type="GO" id="GO:0006412">
    <property type="term" value="P:translation"/>
    <property type="evidence" value="ECO:0007669"/>
    <property type="project" value="UniProtKB-KW"/>
</dbReference>